<dbReference type="VEuPathDB" id="FungiDB:MCYG_00971"/>
<protein>
    <submittedName>
        <fullName evidence="2">Uncharacterized protein</fullName>
    </submittedName>
</protein>
<accession>C5FE49</accession>
<dbReference type="GeneID" id="9223604"/>
<sequence>MAVSGDPAFRSMGVGSANVYAATKQLGGPPVACVYGGGRLSTGHQPGSLICDIDRTAPQALGRTTAGDRKARLQQTRMVRKPQRLACLGVKRTGNQYETELIHNRPHLALKKKREEMVRAQVPENQCGFVLASSPSSEMGYVCVVARPLRPYGGTALHPTIAGPIAGGDNDEERLKASPDADKNPLIATNGLIIRMPACKP</sequence>
<dbReference type="Proteomes" id="UP000002035">
    <property type="component" value="Unassembled WGS sequence"/>
</dbReference>
<reference evidence="3" key="1">
    <citation type="journal article" date="2012" name="MBio">
        <title>Comparative genome analysis of Trichophyton rubrum and related dermatophytes reveals candidate genes involved in infection.</title>
        <authorList>
            <person name="Martinez D.A."/>
            <person name="Oliver B.G."/>
            <person name="Graeser Y."/>
            <person name="Goldberg J.M."/>
            <person name="Li W."/>
            <person name="Martinez-Rossi N.M."/>
            <person name="Monod M."/>
            <person name="Shelest E."/>
            <person name="Barton R.C."/>
            <person name="Birch E."/>
            <person name="Brakhage A.A."/>
            <person name="Chen Z."/>
            <person name="Gurr S.J."/>
            <person name="Heiman D."/>
            <person name="Heitman J."/>
            <person name="Kosti I."/>
            <person name="Rossi A."/>
            <person name="Saif S."/>
            <person name="Samalova M."/>
            <person name="Saunders C.W."/>
            <person name="Shea T."/>
            <person name="Summerbell R.C."/>
            <person name="Xu J."/>
            <person name="Young S."/>
            <person name="Zeng Q."/>
            <person name="Birren B.W."/>
            <person name="Cuomo C.A."/>
            <person name="White T.C."/>
        </authorList>
    </citation>
    <scope>NUCLEOTIDE SEQUENCE [LARGE SCALE GENOMIC DNA]</scope>
    <source>
        <strain evidence="3">ATCC MYA-4605 / CBS 113480</strain>
    </source>
</reference>
<feature type="region of interest" description="Disordered" evidence="1">
    <location>
        <begin position="163"/>
        <end position="182"/>
    </location>
</feature>
<feature type="compositionally biased region" description="Basic and acidic residues" evidence="1">
    <location>
        <begin position="173"/>
        <end position="182"/>
    </location>
</feature>
<evidence type="ECO:0000256" key="1">
    <source>
        <dbReference type="SAM" id="MobiDB-lite"/>
    </source>
</evidence>
<organism evidence="2 3">
    <name type="scientific">Arthroderma otae (strain ATCC MYA-4605 / CBS 113480)</name>
    <name type="common">Microsporum canis</name>
    <dbReference type="NCBI Taxonomy" id="554155"/>
    <lineage>
        <taxon>Eukaryota</taxon>
        <taxon>Fungi</taxon>
        <taxon>Dikarya</taxon>
        <taxon>Ascomycota</taxon>
        <taxon>Pezizomycotina</taxon>
        <taxon>Eurotiomycetes</taxon>
        <taxon>Eurotiomycetidae</taxon>
        <taxon>Onygenales</taxon>
        <taxon>Arthrodermataceae</taxon>
        <taxon>Microsporum</taxon>
    </lineage>
</organism>
<proteinExistence type="predicted"/>
<evidence type="ECO:0000313" key="3">
    <source>
        <dbReference type="Proteomes" id="UP000002035"/>
    </source>
</evidence>
<dbReference type="eggNOG" id="ENOG502T6GR">
    <property type="taxonomic scope" value="Eukaryota"/>
</dbReference>
<dbReference type="OrthoDB" id="10553592at2759"/>
<evidence type="ECO:0000313" key="2">
    <source>
        <dbReference type="EMBL" id="EEQ28083.1"/>
    </source>
</evidence>
<dbReference type="RefSeq" id="XP_002850867.1">
    <property type="nucleotide sequence ID" value="XM_002850821.1"/>
</dbReference>
<keyword evidence="3" id="KW-1185">Reference proteome</keyword>
<name>C5FE49_ARTOC</name>
<dbReference type="EMBL" id="DS995701">
    <property type="protein sequence ID" value="EEQ28083.1"/>
    <property type="molecule type" value="Genomic_DNA"/>
</dbReference>
<gene>
    <name evidence="2" type="ORF">MCYG_00971</name>
</gene>
<dbReference type="AlphaFoldDB" id="C5FE49"/>
<dbReference type="HOGENOM" id="CLU_1360121_0_0_1"/>